<dbReference type="PANTHER" id="PTHR10491">
    <property type="entry name" value="DTDP-4-DEHYDRORHAMNOSE REDUCTASE"/>
    <property type="match status" value="1"/>
</dbReference>
<dbReference type="PANTHER" id="PTHR10491:SF4">
    <property type="entry name" value="METHIONINE ADENOSYLTRANSFERASE 2 SUBUNIT BETA"/>
    <property type="match status" value="1"/>
</dbReference>
<dbReference type="Gene3D" id="3.40.50.720">
    <property type="entry name" value="NAD(P)-binding Rossmann-like Domain"/>
    <property type="match status" value="1"/>
</dbReference>
<keyword evidence="5" id="KW-1185">Reference proteome</keyword>
<organism evidence="4 5">
    <name type="scientific">Paenibacillus tyrfis</name>
    <dbReference type="NCBI Taxonomy" id="1501230"/>
    <lineage>
        <taxon>Bacteria</taxon>
        <taxon>Bacillati</taxon>
        <taxon>Bacillota</taxon>
        <taxon>Bacilli</taxon>
        <taxon>Bacillales</taxon>
        <taxon>Paenibacillaceae</taxon>
        <taxon>Paenibacillus</taxon>
    </lineage>
</organism>
<dbReference type="EC" id="1.1.1.133" evidence="2"/>
<dbReference type="GO" id="GO:0008831">
    <property type="term" value="F:dTDP-4-dehydrorhamnose reductase activity"/>
    <property type="evidence" value="ECO:0007669"/>
    <property type="project" value="UniProtKB-EC"/>
</dbReference>
<dbReference type="EMBL" id="JNVM01000001">
    <property type="protein sequence ID" value="KEQ27937.1"/>
    <property type="molecule type" value="Genomic_DNA"/>
</dbReference>
<dbReference type="RefSeq" id="WP_036675138.1">
    <property type="nucleotide sequence ID" value="NZ_JNVM01000001.1"/>
</dbReference>
<dbReference type="Proteomes" id="UP000028123">
    <property type="component" value="Unassembled WGS sequence"/>
</dbReference>
<dbReference type="InterPro" id="IPR036291">
    <property type="entry name" value="NAD(P)-bd_dom_sf"/>
</dbReference>
<dbReference type="InterPro" id="IPR005913">
    <property type="entry name" value="dTDP_dehydrorham_reduct"/>
</dbReference>
<dbReference type="NCBIfam" id="TIGR01214">
    <property type="entry name" value="rmlD"/>
    <property type="match status" value="1"/>
</dbReference>
<evidence type="ECO:0000256" key="1">
    <source>
        <dbReference type="ARBA" id="ARBA00010944"/>
    </source>
</evidence>
<dbReference type="Gene3D" id="3.90.25.10">
    <property type="entry name" value="UDP-galactose 4-epimerase, domain 1"/>
    <property type="match status" value="1"/>
</dbReference>
<dbReference type="FunFam" id="3.40.50.720:FF:000159">
    <property type="entry name" value="dTDP-4-dehydrorhamnose reductase"/>
    <property type="match status" value="1"/>
</dbReference>
<dbReference type="Pfam" id="PF04321">
    <property type="entry name" value="RmlD_sub_bind"/>
    <property type="match status" value="1"/>
</dbReference>
<dbReference type="AlphaFoldDB" id="A0A081PB64"/>
<comment type="pathway">
    <text evidence="2">Carbohydrate biosynthesis; dTDP-L-rhamnose biosynthesis.</text>
</comment>
<dbReference type="CDD" id="cd05254">
    <property type="entry name" value="dTDP_HR_like_SDR_e"/>
    <property type="match status" value="1"/>
</dbReference>
<evidence type="ECO:0000256" key="2">
    <source>
        <dbReference type="RuleBase" id="RU364082"/>
    </source>
</evidence>
<dbReference type="GO" id="GO:0005829">
    <property type="term" value="C:cytosol"/>
    <property type="evidence" value="ECO:0007669"/>
    <property type="project" value="TreeGrafter"/>
</dbReference>
<feature type="domain" description="RmlD-like substrate binding" evidence="3">
    <location>
        <begin position="1"/>
        <end position="280"/>
    </location>
</feature>
<evidence type="ECO:0000313" key="5">
    <source>
        <dbReference type="Proteomes" id="UP000028123"/>
    </source>
</evidence>
<keyword evidence="2" id="KW-0560">Oxidoreductase</keyword>
<keyword evidence="2" id="KW-0521">NADP</keyword>
<dbReference type="GO" id="GO:0019305">
    <property type="term" value="P:dTDP-rhamnose biosynthetic process"/>
    <property type="evidence" value="ECO:0007669"/>
    <property type="project" value="UniProtKB-UniPathway"/>
</dbReference>
<gene>
    <name evidence="4" type="ORF">ET33_00550</name>
</gene>
<protein>
    <recommendedName>
        <fullName evidence="2">dTDP-4-dehydrorhamnose reductase</fullName>
        <ecNumber evidence="2">1.1.1.133</ecNumber>
    </recommendedName>
</protein>
<comment type="function">
    <text evidence="2">Catalyzes the reduction of dTDP-6-deoxy-L-lyxo-4-hexulose to yield dTDP-L-rhamnose.</text>
</comment>
<sequence length="284" mass="31816">MKIFVTGASGQLGTDLVSLLKTKGYEVFGASSKELDITDTHAVKSLISEDKQPNIIIHSAAYTKVDQAEQDSDEAYAVNAYGTRNVAMAARACGAKLIYISTDYVFDGTSKVPYNEFASVSPQSVYGKSKFAGEQFVREWVPQHYILRTSWVFGKHGSNFVSTMLKLAEDRTQLNVVHDQFGSPTYTVDLAEFILQLLDKEVYGTYHVSNTGICSWYEFSKEIFKQAGLQHMEVNPVTTLEFPRPAPRPAYSVMDHMAIRINGLKDLRHWKEALSGFLMEIGKR</sequence>
<accession>A0A081PB64</accession>
<evidence type="ECO:0000313" key="4">
    <source>
        <dbReference type="EMBL" id="KEQ27937.1"/>
    </source>
</evidence>
<name>A0A081PB64_9BACL</name>
<reference evidence="4 5" key="1">
    <citation type="submission" date="2014-06" db="EMBL/GenBank/DDBJ databases">
        <title>Draft genome sequence of Paenibacillus sp. MSt1.</title>
        <authorList>
            <person name="Aw Y.K."/>
            <person name="Ong K.S."/>
            <person name="Gan H.M."/>
            <person name="Lee S.M."/>
        </authorList>
    </citation>
    <scope>NUCLEOTIDE SEQUENCE [LARGE SCALE GENOMIC DNA]</scope>
    <source>
        <strain evidence="4 5">MSt1</strain>
    </source>
</reference>
<dbReference type="eggNOG" id="COG1091">
    <property type="taxonomic scope" value="Bacteria"/>
</dbReference>
<comment type="similarity">
    <text evidence="1 2">Belongs to the dTDP-4-dehydrorhamnose reductase family.</text>
</comment>
<dbReference type="OrthoDB" id="9803892at2"/>
<dbReference type="UniPathway" id="UPA00124"/>
<evidence type="ECO:0000259" key="3">
    <source>
        <dbReference type="Pfam" id="PF04321"/>
    </source>
</evidence>
<dbReference type="SUPFAM" id="SSF51735">
    <property type="entry name" value="NAD(P)-binding Rossmann-fold domains"/>
    <property type="match status" value="1"/>
</dbReference>
<proteinExistence type="inferred from homology"/>
<dbReference type="InterPro" id="IPR029903">
    <property type="entry name" value="RmlD-like-bd"/>
</dbReference>
<comment type="caution">
    <text evidence="4">The sequence shown here is derived from an EMBL/GenBank/DDBJ whole genome shotgun (WGS) entry which is preliminary data.</text>
</comment>